<dbReference type="PANTHER" id="PTHR15346">
    <property type="entry name" value="DYNACTIN SUBUNIT"/>
    <property type="match status" value="1"/>
</dbReference>
<gene>
    <name evidence="4" type="ORF">M404DRAFT_1000549</name>
</gene>
<reference evidence="5" key="2">
    <citation type="submission" date="2015-01" db="EMBL/GenBank/DDBJ databases">
        <title>Evolutionary Origins and Diversification of the Mycorrhizal Mutualists.</title>
        <authorList>
            <consortium name="DOE Joint Genome Institute"/>
            <consortium name="Mycorrhizal Genomics Consortium"/>
            <person name="Kohler A."/>
            <person name="Kuo A."/>
            <person name="Nagy L.G."/>
            <person name="Floudas D."/>
            <person name="Copeland A."/>
            <person name="Barry K.W."/>
            <person name="Cichocki N."/>
            <person name="Veneault-Fourrey C."/>
            <person name="LaButti K."/>
            <person name="Lindquist E.A."/>
            <person name="Lipzen A."/>
            <person name="Lundell T."/>
            <person name="Morin E."/>
            <person name="Murat C."/>
            <person name="Riley R."/>
            <person name="Ohm R."/>
            <person name="Sun H."/>
            <person name="Tunlid A."/>
            <person name="Henrissat B."/>
            <person name="Grigoriev I.V."/>
            <person name="Hibbett D.S."/>
            <person name="Martin F."/>
        </authorList>
    </citation>
    <scope>NUCLEOTIDE SEQUENCE [LARGE SCALE GENOMIC DNA]</scope>
    <source>
        <strain evidence="5">Marx 270</strain>
    </source>
</reference>
<dbReference type="InParanoid" id="A0A0C3K4E8"/>
<dbReference type="OrthoDB" id="4977at2759"/>
<dbReference type="GO" id="GO:0007017">
    <property type="term" value="P:microtubule-based process"/>
    <property type="evidence" value="ECO:0007669"/>
    <property type="project" value="InterPro"/>
</dbReference>
<name>A0A0C3K4E8_PISTI</name>
<evidence type="ECO:0000256" key="1">
    <source>
        <dbReference type="ARBA" id="ARBA00004496"/>
    </source>
</evidence>
<dbReference type="AlphaFoldDB" id="A0A0C3K4E8"/>
<protein>
    <recommendedName>
        <fullName evidence="6">Dynactin subunit 2</fullName>
    </recommendedName>
</protein>
<evidence type="ECO:0000313" key="5">
    <source>
        <dbReference type="Proteomes" id="UP000054217"/>
    </source>
</evidence>
<feature type="region of interest" description="Disordered" evidence="3">
    <location>
        <begin position="298"/>
        <end position="320"/>
    </location>
</feature>
<dbReference type="EMBL" id="KN831971">
    <property type="protein sequence ID" value="KIO04437.1"/>
    <property type="molecule type" value="Genomic_DNA"/>
</dbReference>
<evidence type="ECO:0008006" key="6">
    <source>
        <dbReference type="Google" id="ProtNLM"/>
    </source>
</evidence>
<dbReference type="HOGENOM" id="CLU_033559_0_0_1"/>
<feature type="compositionally biased region" description="Basic and acidic residues" evidence="3">
    <location>
        <begin position="191"/>
        <end position="221"/>
    </location>
</feature>
<keyword evidence="2" id="KW-0963">Cytoplasm</keyword>
<feature type="region of interest" description="Disordered" evidence="3">
    <location>
        <begin position="1"/>
        <end position="114"/>
    </location>
</feature>
<sequence length="419" mass="45818">MSANKYANLPDIDTAPDVYETEDVIPSSHADNGDSTDDEPSAVRTRTRAAGGATLAGREELDTSNLISTEDASKHFRKAERKRRPRTRYAYPPSPSSSRSRSTSRSLSPTRRLSLPARLRALQAELATLEAELADPSNPALQAREKGGDVADPGEMIMGLVDVRERLEKVRNAREGRGKLVSVVLGDRFRGGAGEERDRHEGTPERNEGDMAKDSHVKDGDVAPETRSITEMDKRVGELEKLIGSVNVTLDETTPLTPPLLPMLMRLNNQLTLLTQPRHIDSVSRRLKLLLSDLERASTNQAQKRQNGLQDTPPGSTPAQDAVLPLLSRLAPSLPHIPHILTRLRTLSSLHGSATDFQSTVAALEEEQKRTREALDALKTAVEGVESSLEANRTTVAGNVSNLDGRVDDLLNRLNLLSK</sequence>
<dbReference type="InterPro" id="IPR028133">
    <property type="entry name" value="Dynamitin"/>
</dbReference>
<dbReference type="Pfam" id="PF04912">
    <property type="entry name" value="Dynamitin"/>
    <property type="match status" value="1"/>
</dbReference>
<accession>A0A0C3K4E8</accession>
<dbReference type="Gene3D" id="1.20.5.340">
    <property type="match status" value="1"/>
</dbReference>
<dbReference type="STRING" id="870435.A0A0C3K4E8"/>
<dbReference type="Proteomes" id="UP000054217">
    <property type="component" value="Unassembled WGS sequence"/>
</dbReference>
<proteinExistence type="predicted"/>
<feature type="region of interest" description="Disordered" evidence="3">
    <location>
        <begin position="191"/>
        <end position="229"/>
    </location>
</feature>
<evidence type="ECO:0000256" key="3">
    <source>
        <dbReference type="SAM" id="MobiDB-lite"/>
    </source>
</evidence>
<keyword evidence="5" id="KW-1185">Reference proteome</keyword>
<dbReference type="GO" id="GO:0005869">
    <property type="term" value="C:dynactin complex"/>
    <property type="evidence" value="ECO:0007669"/>
    <property type="project" value="InterPro"/>
</dbReference>
<feature type="compositionally biased region" description="Low complexity" evidence="3">
    <location>
        <begin position="88"/>
        <end position="114"/>
    </location>
</feature>
<evidence type="ECO:0000256" key="2">
    <source>
        <dbReference type="ARBA" id="ARBA00022490"/>
    </source>
</evidence>
<comment type="subcellular location">
    <subcellularLocation>
        <location evidence="1">Cytoplasm</location>
    </subcellularLocation>
</comment>
<dbReference type="GO" id="GO:0005737">
    <property type="term" value="C:cytoplasm"/>
    <property type="evidence" value="ECO:0007669"/>
    <property type="project" value="UniProtKB-SubCell"/>
</dbReference>
<organism evidence="4 5">
    <name type="scientific">Pisolithus tinctorius Marx 270</name>
    <dbReference type="NCBI Taxonomy" id="870435"/>
    <lineage>
        <taxon>Eukaryota</taxon>
        <taxon>Fungi</taxon>
        <taxon>Dikarya</taxon>
        <taxon>Basidiomycota</taxon>
        <taxon>Agaricomycotina</taxon>
        <taxon>Agaricomycetes</taxon>
        <taxon>Agaricomycetidae</taxon>
        <taxon>Boletales</taxon>
        <taxon>Sclerodermatineae</taxon>
        <taxon>Pisolithaceae</taxon>
        <taxon>Pisolithus</taxon>
    </lineage>
</organism>
<feature type="compositionally biased region" description="Basic residues" evidence="3">
    <location>
        <begin position="75"/>
        <end position="87"/>
    </location>
</feature>
<evidence type="ECO:0000313" key="4">
    <source>
        <dbReference type="EMBL" id="KIO04437.1"/>
    </source>
</evidence>
<reference evidence="4 5" key="1">
    <citation type="submission" date="2014-04" db="EMBL/GenBank/DDBJ databases">
        <authorList>
            <consortium name="DOE Joint Genome Institute"/>
            <person name="Kuo A."/>
            <person name="Kohler A."/>
            <person name="Costa M.D."/>
            <person name="Nagy L.G."/>
            <person name="Floudas D."/>
            <person name="Copeland A."/>
            <person name="Barry K.W."/>
            <person name="Cichocki N."/>
            <person name="Veneault-Fourrey C."/>
            <person name="LaButti K."/>
            <person name="Lindquist E.A."/>
            <person name="Lipzen A."/>
            <person name="Lundell T."/>
            <person name="Morin E."/>
            <person name="Murat C."/>
            <person name="Sun H."/>
            <person name="Tunlid A."/>
            <person name="Henrissat B."/>
            <person name="Grigoriev I.V."/>
            <person name="Hibbett D.S."/>
            <person name="Martin F."/>
            <person name="Nordberg H.P."/>
            <person name="Cantor M.N."/>
            <person name="Hua S.X."/>
        </authorList>
    </citation>
    <scope>NUCLEOTIDE SEQUENCE [LARGE SCALE GENOMIC DNA]</scope>
    <source>
        <strain evidence="4 5">Marx 270</strain>
    </source>
</reference>
<feature type="compositionally biased region" description="Polar residues" evidence="3">
    <location>
        <begin position="298"/>
        <end position="319"/>
    </location>
</feature>